<dbReference type="Gene3D" id="3.30.470.20">
    <property type="entry name" value="ATP-grasp fold, B domain"/>
    <property type="match status" value="1"/>
</dbReference>
<dbReference type="CDD" id="cd06850">
    <property type="entry name" value="biotinyl_domain"/>
    <property type="match status" value="1"/>
</dbReference>
<comment type="caution">
    <text evidence="12">The sequence shown here is derived from an EMBL/GenBank/DDBJ whole genome shotgun (WGS) entry which is preliminary data.</text>
</comment>
<dbReference type="InterPro" id="IPR011764">
    <property type="entry name" value="Biotin_carboxylation_dom"/>
</dbReference>
<dbReference type="PROSITE" id="PS50979">
    <property type="entry name" value="BC"/>
    <property type="match status" value="1"/>
</dbReference>
<dbReference type="FunFam" id="3.30.470.20:FF:000028">
    <property type="entry name" value="Methylcrotonoyl-CoA carboxylase subunit alpha, mitochondrial"/>
    <property type="match status" value="1"/>
</dbReference>
<evidence type="ECO:0000259" key="10">
    <source>
        <dbReference type="PROSITE" id="PS50975"/>
    </source>
</evidence>
<dbReference type="PANTHER" id="PTHR18866">
    <property type="entry name" value="CARBOXYLASE:PYRUVATE/ACETYL-COA/PROPIONYL-COA CARBOXYLASE"/>
    <property type="match status" value="1"/>
</dbReference>
<dbReference type="EMBL" id="LXEY01000115">
    <property type="protein sequence ID" value="OAV51534.1"/>
    <property type="molecule type" value="Genomic_DNA"/>
</dbReference>
<keyword evidence="3" id="KW-0436">Ligase</keyword>
<dbReference type="Gene3D" id="2.40.50.100">
    <property type="match status" value="1"/>
</dbReference>
<evidence type="ECO:0000256" key="6">
    <source>
        <dbReference type="ARBA" id="ARBA00023267"/>
    </source>
</evidence>
<dbReference type="InterPro" id="IPR005479">
    <property type="entry name" value="CPAse_ATP-bd"/>
</dbReference>
<dbReference type="STRING" id="1837282.A6F49_01935"/>
<feature type="domain" description="Biotin carboxylation" evidence="11">
    <location>
        <begin position="6"/>
        <end position="452"/>
    </location>
</feature>
<comment type="pathway">
    <text evidence="7">Amino-acid degradation; L-leucine degradation.</text>
</comment>
<dbReference type="PROSITE" id="PS50968">
    <property type="entry name" value="BIOTINYL_LIPOYL"/>
    <property type="match status" value="1"/>
</dbReference>
<keyword evidence="13" id="KW-1185">Reference proteome</keyword>
<proteinExistence type="predicted"/>
<dbReference type="SUPFAM" id="SSF56059">
    <property type="entry name" value="Glutathione synthetase ATP-binding domain-like"/>
    <property type="match status" value="1"/>
</dbReference>
<dbReference type="SUPFAM" id="SSF52440">
    <property type="entry name" value="PreATP-grasp domain"/>
    <property type="match status" value="1"/>
</dbReference>
<sequence length="665" mass="71303">MIAVQLFSKVLIANRGEIAIRIAKTLHQLGIRSVAIYSDADQEAAHVRCADEAIRLGATSAESYLNPQAVVQAALAVGAEAIHPGYGFISENVELARACHQAGVTFIGPGEHALEVMGDKIRSKNHVAKAGVPMVDGVSEPGLSNEHLIAATKNMTFPMLIKPSAGGGGKGMHVVASHNELAGQLETARRVAKTAFGDDTLLIEQLIRSPRHIEVQILADQHGNVIHLGERECSLQRRHQKIIEEAPSVLLSDETRARIGQAAVDTAKSVDYVGAGTVEFLVSDEEPDKFYFMEMNTRLQVEHPVTEQITGIDLVEEQIRIAAGASLSLTQDEVVFTGHSIEARVYAETPQAGFMPSTGTVLHVSEPAGSGIRVDSGLRTGAVIGTEFDPMIAKVIATGTDRDQALARLDQALDEMVVLGINTNLEYLQHLIRDADVAAGEIDTTLVEARLPEMVFDAPTRRHAQIAAHFVHGEARAPSDAWLHDGFRLCGAAEVNYRVDYPAGNDPSSFEIALDTSAQLLPAIRVNEYVYQDVDGVETVTVAAEAPTPQGTRVWMATNTFTGFVVVLDHKAQVLDTLSSLEAEERGVDPQVRAPLPGTVTAIHLPDGSQVSAGDPVVTIEAMKMEHQLKAPLDGTVTIHVSDGQQVALDQSILTVVGHASNDDH</sequence>
<dbReference type="EC" id="6.3.4.14" evidence="2"/>
<dbReference type="InterPro" id="IPR011761">
    <property type="entry name" value="ATP-grasp"/>
</dbReference>
<dbReference type="Proteomes" id="UP000078292">
    <property type="component" value="Unassembled WGS sequence"/>
</dbReference>
<dbReference type="PROSITE" id="PS00866">
    <property type="entry name" value="CPSASE_1"/>
    <property type="match status" value="1"/>
</dbReference>
<comment type="cofactor">
    <cofactor evidence="1">
        <name>biotin</name>
        <dbReference type="ChEBI" id="CHEBI:57586"/>
    </cofactor>
</comment>
<evidence type="ECO:0000256" key="1">
    <source>
        <dbReference type="ARBA" id="ARBA00001953"/>
    </source>
</evidence>
<feature type="domain" description="Lipoyl-binding" evidence="9">
    <location>
        <begin position="583"/>
        <end position="658"/>
    </location>
</feature>
<dbReference type="Pfam" id="PF00364">
    <property type="entry name" value="Biotin_lipoyl"/>
    <property type="match status" value="1"/>
</dbReference>
<dbReference type="InterPro" id="IPR001882">
    <property type="entry name" value="Biotin_BS"/>
</dbReference>
<dbReference type="SUPFAM" id="SSF51230">
    <property type="entry name" value="Single hybrid motif"/>
    <property type="match status" value="1"/>
</dbReference>
<dbReference type="PROSITE" id="PS00188">
    <property type="entry name" value="BIOTIN"/>
    <property type="match status" value="1"/>
</dbReference>
<dbReference type="InterPro" id="IPR000089">
    <property type="entry name" value="Biotin_lipoyl"/>
</dbReference>
<reference evidence="12 13" key="1">
    <citation type="submission" date="2016-04" db="EMBL/GenBank/DDBJ databases">
        <title>First whole genome shotgun sequence of the bacterium Enteractinococcus sp. strain UASWS1574.</title>
        <authorList>
            <person name="Crovadore J."/>
            <person name="Chablais R."/>
            <person name="Lefort F."/>
        </authorList>
    </citation>
    <scope>NUCLEOTIDE SEQUENCE [LARGE SCALE GENOMIC DNA]</scope>
    <source>
        <strain evidence="12 13">UASWS1574</strain>
    </source>
</reference>
<dbReference type="GO" id="GO:0005524">
    <property type="term" value="F:ATP binding"/>
    <property type="evidence" value="ECO:0007669"/>
    <property type="project" value="UniProtKB-UniRule"/>
</dbReference>
<dbReference type="InterPro" id="IPR050856">
    <property type="entry name" value="Biotin_carboxylase_complex"/>
</dbReference>
<dbReference type="SUPFAM" id="SSF51246">
    <property type="entry name" value="Rudiment single hybrid motif"/>
    <property type="match status" value="1"/>
</dbReference>
<protein>
    <recommendedName>
        <fullName evidence="2">biotin carboxylase</fullName>
        <ecNumber evidence="2">6.3.4.14</ecNumber>
    </recommendedName>
</protein>
<dbReference type="InterPro" id="IPR011054">
    <property type="entry name" value="Rudment_hybrid_motif"/>
</dbReference>
<dbReference type="GO" id="GO:0004075">
    <property type="term" value="F:biotin carboxylase activity"/>
    <property type="evidence" value="ECO:0007669"/>
    <property type="project" value="UniProtKB-EC"/>
</dbReference>
<evidence type="ECO:0000313" key="13">
    <source>
        <dbReference type="Proteomes" id="UP000078292"/>
    </source>
</evidence>
<keyword evidence="5 8" id="KW-0067">ATP-binding</keyword>
<evidence type="ECO:0000259" key="9">
    <source>
        <dbReference type="PROSITE" id="PS50968"/>
    </source>
</evidence>
<dbReference type="GO" id="GO:0046872">
    <property type="term" value="F:metal ion binding"/>
    <property type="evidence" value="ECO:0007669"/>
    <property type="project" value="InterPro"/>
</dbReference>
<dbReference type="FunFam" id="3.40.50.20:FF:000010">
    <property type="entry name" value="Propionyl-CoA carboxylase subunit alpha"/>
    <property type="match status" value="1"/>
</dbReference>
<dbReference type="PANTHER" id="PTHR18866:SF33">
    <property type="entry name" value="METHYLCROTONOYL-COA CARBOXYLASE SUBUNIT ALPHA, MITOCHONDRIAL-RELATED"/>
    <property type="match status" value="1"/>
</dbReference>
<dbReference type="AlphaFoldDB" id="A0A1B7LUW2"/>
<keyword evidence="6" id="KW-0092">Biotin</keyword>
<dbReference type="Pfam" id="PF00289">
    <property type="entry name" value="Biotin_carb_N"/>
    <property type="match status" value="1"/>
</dbReference>
<dbReference type="Pfam" id="PF02785">
    <property type="entry name" value="Biotin_carb_C"/>
    <property type="match status" value="1"/>
</dbReference>
<dbReference type="InterPro" id="IPR005481">
    <property type="entry name" value="BC-like_N"/>
</dbReference>
<dbReference type="InterPro" id="IPR005482">
    <property type="entry name" value="Biotin_COase_C"/>
</dbReference>
<evidence type="ECO:0000256" key="8">
    <source>
        <dbReference type="PROSITE-ProRule" id="PRU00409"/>
    </source>
</evidence>
<evidence type="ECO:0000259" key="11">
    <source>
        <dbReference type="PROSITE" id="PS50979"/>
    </source>
</evidence>
<dbReference type="SMART" id="SM00878">
    <property type="entry name" value="Biotin_carb_C"/>
    <property type="match status" value="1"/>
</dbReference>
<dbReference type="PROSITE" id="PS50975">
    <property type="entry name" value="ATP_GRASP"/>
    <property type="match status" value="1"/>
</dbReference>
<organism evidence="12 13">
    <name type="scientific">Enteractinococcus helveticum</name>
    <dbReference type="NCBI Taxonomy" id="1837282"/>
    <lineage>
        <taxon>Bacteria</taxon>
        <taxon>Bacillati</taxon>
        <taxon>Actinomycetota</taxon>
        <taxon>Actinomycetes</taxon>
        <taxon>Micrococcales</taxon>
        <taxon>Micrococcaceae</taxon>
    </lineage>
</organism>
<evidence type="ECO:0000313" key="12">
    <source>
        <dbReference type="EMBL" id="OAV51534.1"/>
    </source>
</evidence>
<evidence type="ECO:0000256" key="3">
    <source>
        <dbReference type="ARBA" id="ARBA00022598"/>
    </source>
</evidence>
<dbReference type="Pfam" id="PF02786">
    <property type="entry name" value="CPSase_L_D2"/>
    <property type="match status" value="1"/>
</dbReference>
<gene>
    <name evidence="12" type="ORF">A6F49_01935</name>
</gene>
<feature type="domain" description="ATP-grasp" evidence="10">
    <location>
        <begin position="124"/>
        <end position="323"/>
    </location>
</feature>
<name>A0A1B7LUW2_9MICC</name>
<dbReference type="PROSITE" id="PS00867">
    <property type="entry name" value="CPSASE_2"/>
    <property type="match status" value="1"/>
</dbReference>
<keyword evidence="4 8" id="KW-0547">Nucleotide-binding</keyword>
<evidence type="ECO:0000256" key="5">
    <source>
        <dbReference type="ARBA" id="ARBA00022840"/>
    </source>
</evidence>
<dbReference type="InterPro" id="IPR011053">
    <property type="entry name" value="Single_hybrid_motif"/>
</dbReference>
<evidence type="ECO:0000256" key="4">
    <source>
        <dbReference type="ARBA" id="ARBA00022741"/>
    </source>
</evidence>
<evidence type="ECO:0000256" key="2">
    <source>
        <dbReference type="ARBA" id="ARBA00013263"/>
    </source>
</evidence>
<evidence type="ECO:0000256" key="7">
    <source>
        <dbReference type="ARBA" id="ARBA00046317"/>
    </source>
</evidence>
<dbReference type="InterPro" id="IPR016185">
    <property type="entry name" value="PreATP-grasp_dom_sf"/>
</dbReference>
<accession>A0A1B7LUW2</accession>